<evidence type="ECO:0000256" key="7">
    <source>
        <dbReference type="ARBA" id="ARBA00022840"/>
    </source>
</evidence>
<feature type="compositionally biased region" description="Acidic residues" evidence="12">
    <location>
        <begin position="298"/>
        <end position="330"/>
    </location>
</feature>
<feature type="region of interest" description="Disordered" evidence="12">
    <location>
        <begin position="853"/>
        <end position="879"/>
    </location>
</feature>
<feature type="compositionally biased region" description="Low complexity" evidence="12">
    <location>
        <begin position="1142"/>
        <end position="1154"/>
    </location>
</feature>
<evidence type="ECO:0000256" key="10">
    <source>
        <dbReference type="ARBA" id="ARBA00023242"/>
    </source>
</evidence>
<evidence type="ECO:0000256" key="4">
    <source>
        <dbReference type="ARBA" id="ARBA00022763"/>
    </source>
</evidence>
<feature type="compositionally biased region" description="Basic and acidic residues" evidence="12">
    <location>
        <begin position="350"/>
        <end position="368"/>
    </location>
</feature>
<feature type="region of interest" description="Disordered" evidence="12">
    <location>
        <begin position="295"/>
        <end position="446"/>
    </location>
</feature>
<feature type="compositionally biased region" description="Acidic residues" evidence="12">
    <location>
        <begin position="1253"/>
        <end position="1277"/>
    </location>
</feature>
<dbReference type="InterPro" id="IPR049730">
    <property type="entry name" value="SNF2/RAD54-like_C"/>
</dbReference>
<dbReference type="Gene3D" id="1.20.120.850">
    <property type="entry name" value="SWI2/SNF2 ATPases, N-terminal domain"/>
    <property type="match status" value="1"/>
</dbReference>
<proteinExistence type="inferred from homology"/>
<dbReference type="Pfam" id="PF00271">
    <property type="entry name" value="Helicase_C"/>
    <property type="match status" value="1"/>
</dbReference>
<evidence type="ECO:0000256" key="12">
    <source>
        <dbReference type="SAM" id="MobiDB-lite"/>
    </source>
</evidence>
<dbReference type="Gene3D" id="3.40.50.10810">
    <property type="entry name" value="Tandem AAA-ATPase domain"/>
    <property type="match status" value="1"/>
</dbReference>
<evidence type="ECO:0000313" key="16">
    <source>
        <dbReference type="Proteomes" id="UP001146793"/>
    </source>
</evidence>
<feature type="domain" description="Helicase C-terminal" evidence="14">
    <location>
        <begin position="919"/>
        <end position="1078"/>
    </location>
</feature>
<keyword evidence="6" id="KW-0347">Helicase</keyword>
<evidence type="ECO:0000256" key="8">
    <source>
        <dbReference type="ARBA" id="ARBA00023125"/>
    </source>
</evidence>
<evidence type="ECO:0000256" key="2">
    <source>
        <dbReference type="ARBA" id="ARBA00007025"/>
    </source>
</evidence>
<evidence type="ECO:0000313" key="15">
    <source>
        <dbReference type="EMBL" id="KAJ3432432.1"/>
    </source>
</evidence>
<dbReference type="SMART" id="SM00490">
    <property type="entry name" value="HELICc"/>
    <property type="match status" value="1"/>
</dbReference>
<evidence type="ECO:0000256" key="3">
    <source>
        <dbReference type="ARBA" id="ARBA00022741"/>
    </source>
</evidence>
<keyword evidence="4" id="KW-0227">DNA damage</keyword>
<dbReference type="PANTHER" id="PTHR45629:SF7">
    <property type="entry name" value="DNA EXCISION REPAIR PROTEIN ERCC-6-RELATED"/>
    <property type="match status" value="1"/>
</dbReference>
<feature type="compositionally biased region" description="Low complexity" evidence="12">
    <location>
        <begin position="20"/>
        <end position="43"/>
    </location>
</feature>
<dbReference type="InterPro" id="IPR038718">
    <property type="entry name" value="SNF2-like_sf"/>
</dbReference>
<accession>A0AAV7YRR2</accession>
<feature type="compositionally biased region" description="Low complexity" evidence="12">
    <location>
        <begin position="853"/>
        <end position="865"/>
    </location>
</feature>
<organism evidence="15 16">
    <name type="scientific">Anaeramoeba flamelloides</name>
    <dbReference type="NCBI Taxonomy" id="1746091"/>
    <lineage>
        <taxon>Eukaryota</taxon>
        <taxon>Metamonada</taxon>
        <taxon>Anaeramoebidae</taxon>
        <taxon>Anaeramoeba</taxon>
    </lineage>
</organism>
<dbReference type="InterPro" id="IPR000330">
    <property type="entry name" value="SNF2_N"/>
</dbReference>
<dbReference type="InterPro" id="IPR027417">
    <property type="entry name" value="P-loop_NTPase"/>
</dbReference>
<dbReference type="GO" id="GO:0016787">
    <property type="term" value="F:hydrolase activity"/>
    <property type="evidence" value="ECO:0007669"/>
    <property type="project" value="UniProtKB-KW"/>
</dbReference>
<dbReference type="GO" id="GO:0005524">
    <property type="term" value="F:ATP binding"/>
    <property type="evidence" value="ECO:0007669"/>
    <property type="project" value="InterPro"/>
</dbReference>
<dbReference type="InterPro" id="IPR001650">
    <property type="entry name" value="Helicase_C-like"/>
</dbReference>
<comment type="similarity">
    <text evidence="2">Belongs to the SNF2/RAD54 helicase family.</text>
</comment>
<dbReference type="GO" id="GO:0005634">
    <property type="term" value="C:nucleus"/>
    <property type="evidence" value="ECO:0007669"/>
    <property type="project" value="TreeGrafter"/>
</dbReference>
<feature type="compositionally biased region" description="Acidic residues" evidence="12">
    <location>
        <begin position="371"/>
        <end position="389"/>
    </location>
</feature>
<feature type="region of interest" description="Disordered" evidence="12">
    <location>
        <begin position="1131"/>
        <end position="1155"/>
    </location>
</feature>
<dbReference type="EMBL" id="JANTQA010000047">
    <property type="protein sequence ID" value="KAJ3432432.1"/>
    <property type="molecule type" value="Genomic_DNA"/>
</dbReference>
<reference evidence="15" key="1">
    <citation type="submission" date="2022-08" db="EMBL/GenBank/DDBJ databases">
        <title>Novel sulphate-reducing endosymbionts in the free-living metamonad Anaeramoeba.</title>
        <authorList>
            <person name="Jerlstrom-Hultqvist J."/>
            <person name="Cepicka I."/>
            <person name="Gallot-Lavallee L."/>
            <person name="Salas-Leiva D."/>
            <person name="Curtis B.A."/>
            <person name="Zahonova K."/>
            <person name="Pipaliya S."/>
            <person name="Dacks J."/>
            <person name="Roger A.J."/>
        </authorList>
    </citation>
    <scope>NUCLEOTIDE SEQUENCE</scope>
    <source>
        <strain evidence="15">Busselton2</strain>
    </source>
</reference>
<feature type="compositionally biased region" description="Polar residues" evidence="12">
    <location>
        <begin position="331"/>
        <end position="340"/>
    </location>
</feature>
<comment type="caution">
    <text evidence="15">The sequence shown here is derived from an EMBL/GenBank/DDBJ whole genome shotgun (WGS) entry which is preliminary data.</text>
</comment>
<dbReference type="Proteomes" id="UP001146793">
    <property type="component" value="Unassembled WGS sequence"/>
</dbReference>
<dbReference type="Pfam" id="PF25875">
    <property type="entry name" value="WHD_Rad26_CSB"/>
    <property type="match status" value="1"/>
</dbReference>
<keyword evidence="3" id="KW-0547">Nucleotide-binding</keyword>
<dbReference type="PROSITE" id="PS51192">
    <property type="entry name" value="HELICASE_ATP_BIND_1"/>
    <property type="match status" value="1"/>
</dbReference>
<evidence type="ECO:0000256" key="1">
    <source>
        <dbReference type="ARBA" id="ARBA00004123"/>
    </source>
</evidence>
<feature type="coiled-coil region" evidence="11">
    <location>
        <begin position="129"/>
        <end position="175"/>
    </location>
</feature>
<dbReference type="Gene3D" id="3.40.50.300">
    <property type="entry name" value="P-loop containing nucleotide triphosphate hydrolases"/>
    <property type="match status" value="1"/>
</dbReference>
<dbReference type="SUPFAM" id="SSF52540">
    <property type="entry name" value="P-loop containing nucleoside triphosphate hydrolases"/>
    <property type="match status" value="2"/>
</dbReference>
<evidence type="ECO:0000256" key="9">
    <source>
        <dbReference type="ARBA" id="ARBA00023204"/>
    </source>
</evidence>
<evidence type="ECO:0000256" key="5">
    <source>
        <dbReference type="ARBA" id="ARBA00022801"/>
    </source>
</evidence>
<feature type="region of interest" description="Disordered" evidence="12">
    <location>
        <begin position="1"/>
        <end position="114"/>
    </location>
</feature>
<evidence type="ECO:0000259" key="14">
    <source>
        <dbReference type="PROSITE" id="PS51194"/>
    </source>
</evidence>
<dbReference type="CDD" id="cd18793">
    <property type="entry name" value="SF2_C_SNF"/>
    <property type="match status" value="1"/>
</dbReference>
<keyword evidence="8" id="KW-0238">DNA-binding</keyword>
<gene>
    <name evidence="15" type="ORF">M0812_21368</name>
</gene>
<feature type="compositionally biased region" description="Basic and acidic residues" evidence="12">
    <location>
        <begin position="46"/>
        <end position="63"/>
    </location>
</feature>
<dbReference type="InterPro" id="IPR014001">
    <property type="entry name" value="Helicase_ATP-bd"/>
</dbReference>
<dbReference type="Pfam" id="PF00176">
    <property type="entry name" value="SNF2-rel_dom"/>
    <property type="match status" value="1"/>
</dbReference>
<dbReference type="FunFam" id="3.40.50.10810:FF:000094">
    <property type="entry name" value="DNA excision repair protein ERCC-6"/>
    <property type="match status" value="1"/>
</dbReference>
<keyword evidence="11" id="KW-0175">Coiled coil</keyword>
<feature type="region of interest" description="Disordered" evidence="12">
    <location>
        <begin position="1251"/>
        <end position="1315"/>
    </location>
</feature>
<feature type="compositionally biased region" description="Polar residues" evidence="12">
    <location>
        <begin position="390"/>
        <end position="404"/>
    </location>
</feature>
<name>A0AAV7YRR2_9EUKA</name>
<dbReference type="CDD" id="cd18000">
    <property type="entry name" value="DEXHc_ERCC6"/>
    <property type="match status" value="1"/>
</dbReference>
<feature type="compositionally biased region" description="Acidic residues" evidence="12">
    <location>
        <begin position="425"/>
        <end position="436"/>
    </location>
</feature>
<dbReference type="SMART" id="SM00487">
    <property type="entry name" value="DEXDc"/>
    <property type="match status" value="1"/>
</dbReference>
<dbReference type="InterPro" id="IPR050496">
    <property type="entry name" value="SNF2_RAD54_helicase_repair"/>
</dbReference>
<feature type="compositionally biased region" description="Basic and acidic residues" evidence="12">
    <location>
        <begin position="75"/>
        <end position="99"/>
    </location>
</feature>
<keyword evidence="7" id="KW-0067">ATP-binding</keyword>
<evidence type="ECO:0000259" key="13">
    <source>
        <dbReference type="PROSITE" id="PS51192"/>
    </source>
</evidence>
<protein>
    <submittedName>
        <fullName evidence="15">Snf2/rad54 family member</fullName>
    </submittedName>
</protein>
<keyword evidence="10" id="KW-0539">Nucleus</keyword>
<feature type="compositionally biased region" description="Basic and acidic residues" evidence="12">
    <location>
        <begin position="1305"/>
        <end position="1315"/>
    </location>
</feature>
<feature type="compositionally biased region" description="Low complexity" evidence="12">
    <location>
        <begin position="405"/>
        <end position="424"/>
    </location>
</feature>
<comment type="subcellular location">
    <subcellularLocation>
        <location evidence="1">Nucleus</location>
    </subcellularLocation>
</comment>
<dbReference type="GO" id="GO:0006283">
    <property type="term" value="P:transcription-coupled nucleotide-excision repair"/>
    <property type="evidence" value="ECO:0007669"/>
    <property type="project" value="TreeGrafter"/>
</dbReference>
<feature type="domain" description="Helicase ATP-binding" evidence="13">
    <location>
        <begin position="547"/>
        <end position="712"/>
    </location>
</feature>
<sequence>MSKTSSKLNLFDYKRRKQKNNQQSHFNKNNFNNTNAQPNNSNAIGETKEQNEKEKVFSVDENKSTIPKKKNKGQNKKEIENERSGEVENETKINKNRDKNKGKKPKEKHSTYQTNNELSILGFNTIQASEIESKVIKEAEEEILEQEIENRKRAIEKVTDKFMETQEKLKIIRNKLKKNRFNVLDQIEQKKIVKQLNNIKKSKSKLIFENQKTQQKLKDLKRKNRTQPIFGFEIENEIGISKNGWINSGRISEKSKKERLIRAGKETPFDPIKVTQEKRNPNFIHNLINLTKQRINNYDDDDDDDNSESESDDEEDDVEEYRDYEDDDFNIESNDYTNSKYLRKKKKKEKEKEKEKRKGKEREKEKGTGLEGEEDDDGDGDGDEDEDYSDFSSSGGNNARYNLTNSSNDSYSSESLESLFFEENSNTDESENEIGSENEGNSRKRKFSVLKKIKSQRIRKRKRKGRKEREMEMERERIKEKIRESNQICDDDGDLKVYKKRVKTFIGKEFRSNNESEDIHFEGGYKIPSFLWNKLFNYQKTAVKWLWELHQKGIGGVMADEMGLGKTIQIVAFLAGLHYSQKFRPTLIVCYATIMKNFIKEIHTFWPLFRVALLHSSTSFQLTKEEIIKLIAEDGDILITTYETLKYHSKLFLKVNWDYIVLDEGMKIKNPEASVSKICKKLHSKHRIILSGTPIQNNLMELWSIFDFVYPTKLGTQQVFLEQFAIPIRIGSFINASKIEIQAAYKCVLLLRELISPFMLRRLKKDVQPDLPKKNELVLFCQLTDFQTEKYKQYLNSRLVREILSNYKKIGKGHIFSSIEHLRKICNHPDLCLFSAVELNKSNRIYKKKMRMQKNGNNNNNNNNNNRDDDNNIINSGNINNKKKKKYKMIRQNETYKTCDELINSGDYGSEERSGKLKVLSQILPFWKKNGHRALIFSQRTTVLDIIESFIQKKNYKYLRIDGTTAIRKRNELIETYQNDHSYFIFLLTTKVGGLGINLVSADRLIIYDPDWNPGNDNQAIDRIFRIGQTKNVTILRLITAGSIEEKIYQRGILKNQLSQKILNNPFKKNFFTRKKMRDLFTFKPSNTKTTETELIFSEVNPTLKFKDQKRKLNNQKSNLEKQQLYTVETFNNNDDDDKNSNSKNNGQSDKNNNGILQYLFDSNTSTLNSIINHDKIVDNTNDEQLLIEKEADKIVENALNALKQSRELVNQNNLDKYYQKKREKIRNRLLIKKQNTLIENQSTLLSQMKMQDDDDDDDDDDGNDNDDDDDDEDYEDNNQSNSFSILNRMKQRTNTSKKNSRTNNKIDPKKLSQQEKKTLTLLSHLKKFLQSKGYKSPTNNIITYFNRMVVSSQDKILFKNALNKIAHFRKRDKIWILKREFRK</sequence>
<dbReference type="GO" id="GO:0008094">
    <property type="term" value="F:ATP-dependent activity, acting on DNA"/>
    <property type="evidence" value="ECO:0007669"/>
    <property type="project" value="TreeGrafter"/>
</dbReference>
<feature type="compositionally biased region" description="Low complexity" evidence="12">
    <location>
        <begin position="1293"/>
        <end position="1304"/>
    </location>
</feature>
<dbReference type="PROSITE" id="PS51194">
    <property type="entry name" value="HELICASE_CTER"/>
    <property type="match status" value="1"/>
</dbReference>
<keyword evidence="5" id="KW-0378">Hydrolase</keyword>
<evidence type="ECO:0000256" key="11">
    <source>
        <dbReference type="SAM" id="Coils"/>
    </source>
</evidence>
<evidence type="ECO:0000256" key="6">
    <source>
        <dbReference type="ARBA" id="ARBA00022806"/>
    </source>
</evidence>
<keyword evidence="9" id="KW-0234">DNA repair</keyword>
<dbReference type="InterPro" id="IPR058951">
    <property type="entry name" value="WHD_Rad26_CSB-like"/>
</dbReference>
<dbReference type="PANTHER" id="PTHR45629">
    <property type="entry name" value="SNF2/RAD54 FAMILY MEMBER"/>
    <property type="match status" value="1"/>
</dbReference>